<dbReference type="InParanoid" id="T1FP23"/>
<gene>
    <name evidence="6" type="primary">20210570</name>
    <name evidence="5" type="ORF">HELRODRAFT_186674</name>
</gene>
<evidence type="ECO:0000259" key="4">
    <source>
        <dbReference type="PROSITE" id="PS50181"/>
    </source>
</evidence>
<dbReference type="eggNOG" id="ENOG502QV15">
    <property type="taxonomic scope" value="Eukaryota"/>
</dbReference>
<keyword evidence="7" id="KW-1185">Reference proteome</keyword>
<dbReference type="Gene3D" id="1.20.1280.50">
    <property type="match status" value="1"/>
</dbReference>
<evidence type="ECO:0000313" key="5">
    <source>
        <dbReference type="EMBL" id="ESO10818.1"/>
    </source>
</evidence>
<dbReference type="PANTHER" id="PTHR14381">
    <property type="entry name" value="DACTYLIN"/>
    <property type="match status" value="1"/>
</dbReference>
<dbReference type="EnsemblMetazoa" id="HelroT186674">
    <property type="protein sequence ID" value="HelroP186674"/>
    <property type="gene ID" value="HelroG186674"/>
</dbReference>
<sequence>MSPLLSTTGTPRPKLPLTLQDLPDDVLFIIFSYCNPSTLFSLCQVSRRLNEFCSQNYVWNEPYYFAYTCVHSSCNPLLSRSGPFLHKEYVRLSRKWQSRELSRKHQVVIKYDRQLPWLYLQDDDHPLIYLAQKYSINCYKLSYRKSNNCGDNNINNNIINNSINNNNSSNNNINSNNCCTIHAKAQATYYSNCYHDINRFVVRGGSVLAGYRDGSVAVFQIQLCNGPSSFSSSFQMKLHEKEVQAVEMIKGDDDDVILTGAFDGYVKVTRVRTNYYDTHHPYRLLRNHLPRYNLLIGDRVLSLACNSSNVLAVGTAGLTRLPPISLWDLNSAQETNTLGSREHRFGSGVMDMCFMAHDKLLLTCGYDTAVRLWDLRVATDQCVLEYEEPYDNALYCVQHDWHNVIFSGSSRSSMAHMWDVRWRSRQPVQTYSARDQSPVYSLAFNHKSLFLALDVRLAVILLDG</sequence>
<feature type="domain" description="F-box" evidence="4">
    <location>
        <begin position="16"/>
        <end position="62"/>
    </location>
</feature>
<dbReference type="RefSeq" id="XP_009011087.1">
    <property type="nucleotide sequence ID" value="XM_009012839.1"/>
</dbReference>
<evidence type="ECO:0000256" key="3">
    <source>
        <dbReference type="PROSITE-ProRule" id="PRU00221"/>
    </source>
</evidence>
<keyword evidence="2" id="KW-0677">Repeat</keyword>
<dbReference type="EMBL" id="AMQM01002754">
    <property type="status" value="NOT_ANNOTATED_CDS"/>
    <property type="molecule type" value="Genomic_DNA"/>
</dbReference>
<dbReference type="FunCoup" id="T1FP23">
    <property type="interactions" value="65"/>
</dbReference>
<reference evidence="6" key="3">
    <citation type="submission" date="2015-06" db="UniProtKB">
        <authorList>
            <consortium name="EnsemblMetazoa"/>
        </authorList>
    </citation>
    <scope>IDENTIFICATION</scope>
</reference>
<dbReference type="Gene3D" id="2.130.10.10">
    <property type="entry name" value="YVTN repeat-like/Quinoprotein amine dehydrogenase"/>
    <property type="match status" value="1"/>
</dbReference>
<dbReference type="SMART" id="SM00256">
    <property type="entry name" value="FBOX"/>
    <property type="match status" value="1"/>
</dbReference>
<evidence type="ECO:0000313" key="7">
    <source>
        <dbReference type="Proteomes" id="UP000015101"/>
    </source>
</evidence>
<dbReference type="PANTHER" id="PTHR14381:SF1">
    <property type="entry name" value="F-BOX_WD REPEAT-CONTAINING PROTEIN 4"/>
    <property type="match status" value="1"/>
</dbReference>
<dbReference type="InterPro" id="IPR015943">
    <property type="entry name" value="WD40/YVTN_repeat-like_dom_sf"/>
</dbReference>
<dbReference type="EMBL" id="KB095858">
    <property type="protein sequence ID" value="ESO10818.1"/>
    <property type="molecule type" value="Genomic_DNA"/>
</dbReference>
<dbReference type="InterPro" id="IPR001680">
    <property type="entry name" value="WD40_rpt"/>
</dbReference>
<dbReference type="OrthoDB" id="435188at2759"/>
<proteinExistence type="predicted"/>
<feature type="repeat" description="WD" evidence="3">
    <location>
        <begin position="349"/>
        <end position="376"/>
    </location>
</feature>
<dbReference type="KEGG" id="hro:HELRODRAFT_186674"/>
<keyword evidence="1 3" id="KW-0853">WD repeat</keyword>
<evidence type="ECO:0000313" key="6">
    <source>
        <dbReference type="EnsemblMetazoa" id="HelroP186674"/>
    </source>
</evidence>
<dbReference type="PROSITE" id="PS50181">
    <property type="entry name" value="FBOX"/>
    <property type="match status" value="1"/>
</dbReference>
<dbReference type="PROSITE" id="PS50082">
    <property type="entry name" value="WD_REPEATS_2"/>
    <property type="match status" value="1"/>
</dbReference>
<dbReference type="InterPro" id="IPR019775">
    <property type="entry name" value="WD40_repeat_CS"/>
</dbReference>
<name>T1FP23_HELRO</name>
<dbReference type="STRING" id="6412.T1FP23"/>
<dbReference type="Pfam" id="PF00400">
    <property type="entry name" value="WD40"/>
    <property type="match status" value="1"/>
</dbReference>
<dbReference type="SUPFAM" id="SSF50978">
    <property type="entry name" value="WD40 repeat-like"/>
    <property type="match status" value="1"/>
</dbReference>
<dbReference type="InterPro" id="IPR052301">
    <property type="entry name" value="SCF_F-box/WD-repeat"/>
</dbReference>
<dbReference type="InterPro" id="IPR001810">
    <property type="entry name" value="F-box_dom"/>
</dbReference>
<dbReference type="GO" id="GO:0031146">
    <property type="term" value="P:SCF-dependent proteasomal ubiquitin-dependent protein catabolic process"/>
    <property type="evidence" value="ECO:0000318"/>
    <property type="project" value="GO_Central"/>
</dbReference>
<evidence type="ECO:0000256" key="2">
    <source>
        <dbReference type="ARBA" id="ARBA00022737"/>
    </source>
</evidence>
<evidence type="ECO:0000256" key="1">
    <source>
        <dbReference type="ARBA" id="ARBA00022574"/>
    </source>
</evidence>
<protein>
    <recommendedName>
        <fullName evidence="4">F-box domain-containing protein</fullName>
    </recommendedName>
</protein>
<organism evidence="6 7">
    <name type="scientific">Helobdella robusta</name>
    <name type="common">Californian leech</name>
    <dbReference type="NCBI Taxonomy" id="6412"/>
    <lineage>
        <taxon>Eukaryota</taxon>
        <taxon>Metazoa</taxon>
        <taxon>Spiralia</taxon>
        <taxon>Lophotrochozoa</taxon>
        <taxon>Annelida</taxon>
        <taxon>Clitellata</taxon>
        <taxon>Hirudinea</taxon>
        <taxon>Rhynchobdellida</taxon>
        <taxon>Glossiphoniidae</taxon>
        <taxon>Helobdella</taxon>
    </lineage>
</organism>
<dbReference type="GO" id="GO:0019005">
    <property type="term" value="C:SCF ubiquitin ligase complex"/>
    <property type="evidence" value="ECO:0000318"/>
    <property type="project" value="GO_Central"/>
</dbReference>
<reference evidence="7" key="1">
    <citation type="submission" date="2012-12" db="EMBL/GenBank/DDBJ databases">
        <authorList>
            <person name="Hellsten U."/>
            <person name="Grimwood J."/>
            <person name="Chapman J.A."/>
            <person name="Shapiro H."/>
            <person name="Aerts A."/>
            <person name="Otillar R.P."/>
            <person name="Terry A.Y."/>
            <person name="Boore J.L."/>
            <person name="Simakov O."/>
            <person name="Marletaz F."/>
            <person name="Cho S.-J."/>
            <person name="Edsinger-Gonzales E."/>
            <person name="Havlak P."/>
            <person name="Kuo D.-H."/>
            <person name="Larsson T."/>
            <person name="Lv J."/>
            <person name="Arendt D."/>
            <person name="Savage R."/>
            <person name="Osoegawa K."/>
            <person name="de Jong P."/>
            <person name="Lindberg D.R."/>
            <person name="Seaver E.C."/>
            <person name="Weisblat D.A."/>
            <person name="Putnam N.H."/>
            <person name="Grigoriev I.V."/>
            <person name="Rokhsar D.S."/>
        </authorList>
    </citation>
    <scope>NUCLEOTIDE SEQUENCE</scope>
</reference>
<dbReference type="CTD" id="20210570"/>
<dbReference type="AlphaFoldDB" id="T1FP23"/>
<dbReference type="InterPro" id="IPR036322">
    <property type="entry name" value="WD40_repeat_dom_sf"/>
</dbReference>
<dbReference type="Proteomes" id="UP000015101">
    <property type="component" value="Unassembled WGS sequence"/>
</dbReference>
<dbReference type="GeneID" id="20210570"/>
<accession>T1FP23</accession>
<dbReference type="SUPFAM" id="SSF81383">
    <property type="entry name" value="F-box domain"/>
    <property type="match status" value="1"/>
</dbReference>
<dbReference type="SMART" id="SM00320">
    <property type="entry name" value="WD40"/>
    <property type="match status" value="5"/>
</dbReference>
<dbReference type="Pfam" id="PF12937">
    <property type="entry name" value="F-box-like"/>
    <property type="match status" value="1"/>
</dbReference>
<reference evidence="5 7" key="2">
    <citation type="journal article" date="2013" name="Nature">
        <title>Insights into bilaterian evolution from three spiralian genomes.</title>
        <authorList>
            <person name="Simakov O."/>
            <person name="Marletaz F."/>
            <person name="Cho S.J."/>
            <person name="Edsinger-Gonzales E."/>
            <person name="Havlak P."/>
            <person name="Hellsten U."/>
            <person name="Kuo D.H."/>
            <person name="Larsson T."/>
            <person name="Lv J."/>
            <person name="Arendt D."/>
            <person name="Savage R."/>
            <person name="Osoegawa K."/>
            <person name="de Jong P."/>
            <person name="Grimwood J."/>
            <person name="Chapman J.A."/>
            <person name="Shapiro H."/>
            <person name="Aerts A."/>
            <person name="Otillar R.P."/>
            <person name="Terry A.Y."/>
            <person name="Boore J.L."/>
            <person name="Grigoriev I.V."/>
            <person name="Lindberg D.R."/>
            <person name="Seaver E.C."/>
            <person name="Weisblat D.A."/>
            <person name="Putnam N.H."/>
            <person name="Rokhsar D.S."/>
        </authorList>
    </citation>
    <scope>NUCLEOTIDE SEQUENCE</scope>
</reference>
<dbReference type="PROSITE" id="PS00678">
    <property type="entry name" value="WD_REPEATS_1"/>
    <property type="match status" value="1"/>
</dbReference>
<dbReference type="HOGENOM" id="CLU_034660_0_0_1"/>
<dbReference type="InterPro" id="IPR036047">
    <property type="entry name" value="F-box-like_dom_sf"/>
</dbReference>